<dbReference type="PANTHER" id="PTHR32089">
    <property type="entry name" value="METHYL-ACCEPTING CHEMOTAXIS PROTEIN MCPB"/>
    <property type="match status" value="1"/>
</dbReference>
<dbReference type="EMBL" id="BOMV01000005">
    <property type="protein sequence ID" value="GIE93047.1"/>
    <property type="molecule type" value="Genomic_DNA"/>
</dbReference>
<dbReference type="Pfam" id="PF12729">
    <property type="entry name" value="4HB_MCP_1"/>
    <property type="match status" value="1"/>
</dbReference>
<dbReference type="Pfam" id="PF00672">
    <property type="entry name" value="HAMP"/>
    <property type="match status" value="1"/>
</dbReference>
<dbReference type="GO" id="GO:0006935">
    <property type="term" value="P:chemotaxis"/>
    <property type="evidence" value="ECO:0007669"/>
    <property type="project" value="InterPro"/>
</dbReference>
<feature type="transmembrane region" description="Helical" evidence="6">
    <location>
        <begin position="23"/>
        <end position="47"/>
    </location>
</feature>
<organism evidence="9 10">
    <name type="scientific">Paractinoplanes rishiriensis</name>
    <dbReference type="NCBI Taxonomy" id="1050105"/>
    <lineage>
        <taxon>Bacteria</taxon>
        <taxon>Bacillati</taxon>
        <taxon>Actinomycetota</taxon>
        <taxon>Actinomycetes</taxon>
        <taxon>Micromonosporales</taxon>
        <taxon>Micromonosporaceae</taxon>
        <taxon>Paractinoplanes</taxon>
    </lineage>
</organism>
<feature type="domain" description="Methyl-accepting transducer" evidence="7">
    <location>
        <begin position="293"/>
        <end position="532"/>
    </location>
</feature>
<evidence type="ECO:0000256" key="6">
    <source>
        <dbReference type="SAM" id="Phobius"/>
    </source>
</evidence>
<comment type="caution">
    <text evidence="9">The sequence shown here is derived from an EMBL/GenBank/DDBJ whole genome shotgun (WGS) entry which is preliminary data.</text>
</comment>
<dbReference type="PRINTS" id="PR00260">
    <property type="entry name" value="CHEMTRNSDUCR"/>
</dbReference>
<reference evidence="9" key="1">
    <citation type="submission" date="2021-01" db="EMBL/GenBank/DDBJ databases">
        <title>Whole genome shotgun sequence of Actinoplanes rishiriensis NBRC 108556.</title>
        <authorList>
            <person name="Komaki H."/>
            <person name="Tamura T."/>
        </authorList>
    </citation>
    <scope>NUCLEOTIDE SEQUENCE</scope>
    <source>
        <strain evidence="9">NBRC 108556</strain>
    </source>
</reference>
<evidence type="ECO:0000256" key="2">
    <source>
        <dbReference type="ARBA" id="ARBA00022989"/>
    </source>
</evidence>
<dbReference type="InterPro" id="IPR024478">
    <property type="entry name" value="HlyB_4HB_MCP"/>
</dbReference>
<protein>
    <submittedName>
        <fullName evidence="9">Methyl-accepting chemotaxis protein</fullName>
    </submittedName>
</protein>
<dbReference type="SMART" id="SM00304">
    <property type="entry name" value="HAMP"/>
    <property type="match status" value="1"/>
</dbReference>
<dbReference type="GO" id="GO:0016020">
    <property type="term" value="C:membrane"/>
    <property type="evidence" value="ECO:0007669"/>
    <property type="project" value="InterPro"/>
</dbReference>
<evidence type="ECO:0000313" key="9">
    <source>
        <dbReference type="EMBL" id="GIE93047.1"/>
    </source>
</evidence>
<dbReference type="CDD" id="cd06225">
    <property type="entry name" value="HAMP"/>
    <property type="match status" value="1"/>
</dbReference>
<dbReference type="SUPFAM" id="SSF58104">
    <property type="entry name" value="Methyl-accepting chemotaxis protein (MCP) signaling domain"/>
    <property type="match status" value="1"/>
</dbReference>
<keyword evidence="6" id="KW-0472">Membrane</keyword>
<evidence type="ECO:0000256" key="3">
    <source>
        <dbReference type="ARBA" id="ARBA00023224"/>
    </source>
</evidence>
<dbReference type="PROSITE" id="PS50111">
    <property type="entry name" value="CHEMOTAXIS_TRANSDUC_2"/>
    <property type="match status" value="1"/>
</dbReference>
<dbReference type="Gene3D" id="1.10.287.950">
    <property type="entry name" value="Methyl-accepting chemotaxis protein"/>
    <property type="match status" value="1"/>
</dbReference>
<keyword evidence="10" id="KW-1185">Reference proteome</keyword>
<dbReference type="Proteomes" id="UP000636960">
    <property type="component" value="Unassembled WGS sequence"/>
</dbReference>
<evidence type="ECO:0000259" key="8">
    <source>
        <dbReference type="PROSITE" id="PS50885"/>
    </source>
</evidence>
<dbReference type="PANTHER" id="PTHR32089:SF112">
    <property type="entry name" value="LYSOZYME-LIKE PROTEIN-RELATED"/>
    <property type="match status" value="1"/>
</dbReference>
<evidence type="ECO:0000313" key="10">
    <source>
        <dbReference type="Proteomes" id="UP000636960"/>
    </source>
</evidence>
<dbReference type="Pfam" id="PF00015">
    <property type="entry name" value="MCPsignal"/>
    <property type="match status" value="1"/>
</dbReference>
<evidence type="ECO:0000256" key="1">
    <source>
        <dbReference type="ARBA" id="ARBA00022692"/>
    </source>
</evidence>
<gene>
    <name evidence="9" type="primary">mcp40H-14_1</name>
    <name evidence="9" type="ORF">Ari01nite_05120</name>
</gene>
<evidence type="ECO:0000259" key="7">
    <source>
        <dbReference type="PROSITE" id="PS50111"/>
    </source>
</evidence>
<dbReference type="GO" id="GO:0007165">
    <property type="term" value="P:signal transduction"/>
    <property type="evidence" value="ECO:0007669"/>
    <property type="project" value="UniProtKB-KW"/>
</dbReference>
<keyword evidence="3 5" id="KW-0807">Transducer</keyword>
<dbReference type="InterPro" id="IPR004089">
    <property type="entry name" value="MCPsignal_dom"/>
</dbReference>
<dbReference type="PROSITE" id="PS50885">
    <property type="entry name" value="HAMP"/>
    <property type="match status" value="1"/>
</dbReference>
<name>A0A919JTF5_9ACTN</name>
<sequence length="544" mass="55856">MVTVGGDAAGGRERSRWWDDLPVLTKILCAVFVAALAAAVAGGVGIVKLAAVDEVGGGIYERNLLPVSLLAQVDGNSNEVRATVLRHVISTNPAEMQEREEEITEFRSHLDGLWDQYTAEHGSAEEQAAREQFEAALAGMYTVADEDLLPLSRAQKVAQAATAENERFDPAFDRVSETLDALNGIETAQATAAADLAQKTFQNARTLLILVLVIGLTLAIAAGAYVGRSISRPLGRVVAVLRRVEQGDLTAVANVHSRDEVGQLGTALNSTTTRLREVIGGRMSQTAVGLSAAAEELSAVAAQLQAGAADASSQAGSASHASEEVNVGVQTIAAGAEQMSASISEIASNAGQAAQVAQTGMAVAERTTAQVAELGAASAEVGDVVKLITSIAEQTNLLALNATIEAARAGELGKGFAVVAGEVKELSQQTAKATEEITARIGAIQGSSSSAAVAIGEITEVIRQIGDYTTTIASAVEEQTATTQEMSRSVADAATNSGEVAQTVSGVANGAAATAEGAKATQQAATELTRLASDLTTIVGSFRH</sequence>
<dbReference type="AlphaFoldDB" id="A0A919JTF5"/>
<evidence type="ECO:0000256" key="4">
    <source>
        <dbReference type="ARBA" id="ARBA00029447"/>
    </source>
</evidence>
<evidence type="ECO:0000256" key="5">
    <source>
        <dbReference type="PROSITE-ProRule" id="PRU00284"/>
    </source>
</evidence>
<keyword evidence="1 6" id="KW-0812">Transmembrane</keyword>
<comment type="similarity">
    <text evidence="4">Belongs to the methyl-accepting chemotaxis (MCP) protein family.</text>
</comment>
<feature type="transmembrane region" description="Helical" evidence="6">
    <location>
        <begin position="207"/>
        <end position="226"/>
    </location>
</feature>
<proteinExistence type="inferred from homology"/>
<accession>A0A919JTF5</accession>
<dbReference type="GO" id="GO:0004888">
    <property type="term" value="F:transmembrane signaling receptor activity"/>
    <property type="evidence" value="ECO:0007669"/>
    <property type="project" value="InterPro"/>
</dbReference>
<dbReference type="SMART" id="SM00283">
    <property type="entry name" value="MA"/>
    <property type="match status" value="1"/>
</dbReference>
<keyword evidence="2 6" id="KW-1133">Transmembrane helix</keyword>
<dbReference type="RefSeq" id="WP_203778895.1">
    <property type="nucleotide sequence ID" value="NZ_BOMV01000005.1"/>
</dbReference>
<dbReference type="InterPro" id="IPR003660">
    <property type="entry name" value="HAMP_dom"/>
</dbReference>
<feature type="domain" description="HAMP" evidence="8">
    <location>
        <begin position="228"/>
        <end position="280"/>
    </location>
</feature>
<dbReference type="InterPro" id="IPR004090">
    <property type="entry name" value="Chemotax_Me-accpt_rcpt"/>
</dbReference>